<keyword evidence="1" id="KW-0786">Thiamine pyrophosphate</keyword>
<dbReference type="InterPro" id="IPR029061">
    <property type="entry name" value="THDP-binding"/>
</dbReference>
<dbReference type="PANTHER" id="PTHR43380:SF1">
    <property type="entry name" value="2-OXOISOVALERATE DEHYDROGENASE SUBUNIT ALPHA, MITOCHONDRIAL"/>
    <property type="match status" value="1"/>
</dbReference>
<comment type="caution">
    <text evidence="2">The sequence shown here is derived from an EMBL/GenBank/DDBJ whole genome shotgun (WGS) entry which is preliminary data.</text>
</comment>
<sequence length="198" mass="22716">MQMTYKRLKSTNIPNISQYMKKGISGESLENTNPRNSKTKEKYEFLGTDMEYCDELDFIVPEEKGLIPVYRVLNIGGKLVTKNQDPQLSPDVYLKMYKDMVLMNSVDTVLTEAQTNGVVSFYLTNHGEEATQIGSAAASVEMVNRILEASQEHKLPSPEAMFTDVYDVVPKHLEKQFNDLKRHLQSYPDEYPLEKHDR</sequence>
<dbReference type="EMBL" id="JAZGQO010000018">
    <property type="protein sequence ID" value="KAK6167981.1"/>
    <property type="molecule type" value="Genomic_DNA"/>
</dbReference>
<protein>
    <recommendedName>
        <fullName evidence="1">2-oxoisovalerate dehydrogenase subunit alpha</fullName>
        <ecNumber evidence="1">1.2.4.4</ecNumber>
    </recommendedName>
    <alternativeName>
        <fullName evidence="1">Branched-chain alpha-keto acid dehydrogenase E1 component alpha chain</fullName>
    </alternativeName>
</protein>
<gene>
    <name evidence="2" type="ORF">SNE40_021895</name>
</gene>
<comment type="function">
    <text evidence="1">The branched-chain alpha-keto dehydrogenase complex catalyzes the overall conversion of alpha-keto acids to acyl-CoA and CO(2). It contains multiple copies of three enzymatic components: branched-chain alpha-keto acid decarboxylase (E1), lipoamide acyltransferase (E2) and lipoamide dehydrogenase (E3).</text>
</comment>
<evidence type="ECO:0000313" key="3">
    <source>
        <dbReference type="Proteomes" id="UP001347796"/>
    </source>
</evidence>
<dbReference type="AlphaFoldDB" id="A0AAN8GD05"/>
<reference evidence="2 3" key="1">
    <citation type="submission" date="2024-01" db="EMBL/GenBank/DDBJ databases">
        <title>The genome of the rayed Mediterranean limpet Patella caerulea (Linnaeus, 1758).</title>
        <authorList>
            <person name="Anh-Thu Weber A."/>
            <person name="Halstead-Nussloch G."/>
        </authorList>
    </citation>
    <scope>NUCLEOTIDE SEQUENCE [LARGE SCALE GENOMIC DNA]</scope>
    <source>
        <strain evidence="2">AATW-2023a</strain>
        <tissue evidence="2">Whole specimen</tissue>
    </source>
</reference>
<dbReference type="Proteomes" id="UP001347796">
    <property type="component" value="Unassembled WGS sequence"/>
</dbReference>
<dbReference type="InterPro" id="IPR050771">
    <property type="entry name" value="Alpha-ketoacid_DH_E1_comp"/>
</dbReference>
<comment type="cofactor">
    <cofactor evidence="1">
        <name>thiamine diphosphate</name>
        <dbReference type="ChEBI" id="CHEBI:58937"/>
    </cofactor>
</comment>
<dbReference type="PANTHER" id="PTHR43380">
    <property type="entry name" value="2-OXOISOVALERATE DEHYDROGENASE SUBUNIT ALPHA, MITOCHONDRIAL"/>
    <property type="match status" value="1"/>
</dbReference>
<dbReference type="Gene3D" id="3.40.50.970">
    <property type="match status" value="2"/>
</dbReference>
<name>A0AAN8GD05_PATCE</name>
<evidence type="ECO:0000313" key="2">
    <source>
        <dbReference type="EMBL" id="KAK6167981.1"/>
    </source>
</evidence>
<dbReference type="EC" id="1.2.4.4" evidence="1"/>
<keyword evidence="3" id="KW-1185">Reference proteome</keyword>
<organism evidence="2 3">
    <name type="scientific">Patella caerulea</name>
    <name type="common">Rayed Mediterranean limpet</name>
    <dbReference type="NCBI Taxonomy" id="87958"/>
    <lineage>
        <taxon>Eukaryota</taxon>
        <taxon>Metazoa</taxon>
        <taxon>Spiralia</taxon>
        <taxon>Lophotrochozoa</taxon>
        <taxon>Mollusca</taxon>
        <taxon>Gastropoda</taxon>
        <taxon>Patellogastropoda</taxon>
        <taxon>Patelloidea</taxon>
        <taxon>Patellidae</taxon>
        <taxon>Patella</taxon>
    </lineage>
</organism>
<comment type="similarity">
    <text evidence="1">Belongs to the BCKDHA family.</text>
</comment>
<dbReference type="GO" id="GO:0009083">
    <property type="term" value="P:branched-chain amino acid catabolic process"/>
    <property type="evidence" value="ECO:0007669"/>
    <property type="project" value="TreeGrafter"/>
</dbReference>
<evidence type="ECO:0000256" key="1">
    <source>
        <dbReference type="RuleBase" id="RU365014"/>
    </source>
</evidence>
<dbReference type="SUPFAM" id="SSF52518">
    <property type="entry name" value="Thiamin diphosphate-binding fold (THDP-binding)"/>
    <property type="match status" value="1"/>
</dbReference>
<comment type="catalytic activity">
    <reaction evidence="1">
        <text>N(6)-[(R)-lipoyl]-L-lysyl-[protein] + 3-methyl-2-oxobutanoate + H(+) = N(6)-[(R)-S(8)-2-methylpropanoyldihydrolipoyl]-L-lysyl-[protein] + CO2</text>
        <dbReference type="Rhea" id="RHEA:13457"/>
        <dbReference type="Rhea" id="RHEA-COMP:10474"/>
        <dbReference type="Rhea" id="RHEA-COMP:10497"/>
        <dbReference type="ChEBI" id="CHEBI:11851"/>
        <dbReference type="ChEBI" id="CHEBI:15378"/>
        <dbReference type="ChEBI" id="CHEBI:16526"/>
        <dbReference type="ChEBI" id="CHEBI:83099"/>
        <dbReference type="ChEBI" id="CHEBI:83142"/>
        <dbReference type="EC" id="1.2.4.4"/>
    </reaction>
</comment>
<accession>A0AAN8GD05</accession>
<dbReference type="GO" id="GO:0003863">
    <property type="term" value="F:branched-chain 2-oxo acid dehydrogenase activity"/>
    <property type="evidence" value="ECO:0007669"/>
    <property type="project" value="UniProtKB-EC"/>
</dbReference>
<proteinExistence type="inferred from homology"/>
<keyword evidence="1" id="KW-0560">Oxidoreductase</keyword>